<dbReference type="RefSeq" id="WP_258844498.1">
    <property type="nucleotide sequence ID" value="NZ_JANUGX010000005.1"/>
</dbReference>
<dbReference type="CDD" id="cd09601">
    <property type="entry name" value="M1_APN-Q_like"/>
    <property type="match status" value="1"/>
</dbReference>
<feature type="domain" description="Peptidase M1 membrane alanine aminopeptidase" evidence="11">
    <location>
        <begin position="255"/>
        <end position="471"/>
    </location>
</feature>
<dbReference type="Gene3D" id="2.60.40.1910">
    <property type="match status" value="1"/>
</dbReference>
<accession>A0ABT2A3T4</accession>
<keyword evidence="15" id="KW-1185">Reference proteome</keyword>
<evidence type="ECO:0000256" key="6">
    <source>
        <dbReference type="ARBA" id="ARBA00022801"/>
    </source>
</evidence>
<evidence type="ECO:0000313" key="14">
    <source>
        <dbReference type="EMBL" id="MCS0588732.1"/>
    </source>
</evidence>
<dbReference type="InterPro" id="IPR001930">
    <property type="entry name" value="Peptidase_M1"/>
</dbReference>
<comment type="cofactor">
    <cofactor evidence="9">
        <name>Zn(2+)</name>
        <dbReference type="ChEBI" id="CHEBI:29105"/>
    </cofactor>
    <text evidence="9">Binds 1 zinc ion per subunit.</text>
</comment>
<keyword evidence="6 9" id="KW-0378">Hydrolase</keyword>
<evidence type="ECO:0000256" key="10">
    <source>
        <dbReference type="SAM" id="SignalP"/>
    </source>
</evidence>
<feature type="chain" id="PRO_5045170256" description="Aminopeptidase" evidence="10">
    <location>
        <begin position="22"/>
        <end position="875"/>
    </location>
</feature>
<keyword evidence="3 9" id="KW-0031">Aminopeptidase</keyword>
<keyword evidence="7 9" id="KW-0862">Zinc</keyword>
<evidence type="ECO:0000259" key="11">
    <source>
        <dbReference type="Pfam" id="PF01433"/>
    </source>
</evidence>
<keyword evidence="5 9" id="KW-0479">Metal-binding</keyword>
<dbReference type="PANTHER" id="PTHR11533">
    <property type="entry name" value="PROTEASE M1 ZINC METALLOPROTEASE"/>
    <property type="match status" value="1"/>
</dbReference>
<comment type="catalytic activity">
    <reaction evidence="1">
        <text>Release of an N-terminal amino acid, Xaa-|-Yaa- from a peptide, amide or arylamide. Xaa is preferably Ala, but may be most amino acids including Pro (slow action). When a terminal hydrophobic residue is followed by a prolyl residue, the two may be released as an intact Xaa-Pro dipeptide.</text>
        <dbReference type="EC" id="3.4.11.2"/>
    </reaction>
</comment>
<dbReference type="InterPro" id="IPR027268">
    <property type="entry name" value="Peptidase_M4/M1_CTD_sf"/>
</dbReference>
<evidence type="ECO:0000313" key="15">
    <source>
        <dbReference type="Proteomes" id="UP001205560"/>
    </source>
</evidence>
<dbReference type="Gene3D" id="2.60.40.1730">
    <property type="entry name" value="tricorn interacting facor f3 domain"/>
    <property type="match status" value="1"/>
</dbReference>
<dbReference type="SUPFAM" id="SSF55486">
    <property type="entry name" value="Metalloproteases ('zincins'), catalytic domain"/>
    <property type="match status" value="1"/>
</dbReference>
<dbReference type="InterPro" id="IPR014782">
    <property type="entry name" value="Peptidase_M1_dom"/>
</dbReference>
<feature type="signal peptide" evidence="10">
    <location>
        <begin position="1"/>
        <end position="21"/>
    </location>
</feature>
<dbReference type="InterPro" id="IPR045357">
    <property type="entry name" value="Aminopeptidase_N-like_N"/>
</dbReference>
<evidence type="ECO:0000256" key="7">
    <source>
        <dbReference type="ARBA" id="ARBA00022833"/>
    </source>
</evidence>
<organism evidence="14 15">
    <name type="scientific">Massilia norwichensis</name>
    <dbReference type="NCBI Taxonomy" id="1442366"/>
    <lineage>
        <taxon>Bacteria</taxon>
        <taxon>Pseudomonadati</taxon>
        <taxon>Pseudomonadota</taxon>
        <taxon>Betaproteobacteria</taxon>
        <taxon>Burkholderiales</taxon>
        <taxon>Oxalobacteraceae</taxon>
        <taxon>Telluria group</taxon>
        <taxon>Massilia</taxon>
    </lineage>
</organism>
<dbReference type="Pfam" id="PF17900">
    <property type="entry name" value="Peptidase_M1_N"/>
    <property type="match status" value="1"/>
</dbReference>
<keyword evidence="8 9" id="KW-0482">Metalloprotease</keyword>
<dbReference type="SUPFAM" id="SSF63737">
    <property type="entry name" value="Leukotriene A4 hydrolase N-terminal domain"/>
    <property type="match status" value="1"/>
</dbReference>
<dbReference type="EMBL" id="JANUGX010000005">
    <property type="protein sequence ID" value="MCS0588732.1"/>
    <property type="molecule type" value="Genomic_DNA"/>
</dbReference>
<reference evidence="14 15" key="1">
    <citation type="submission" date="2022-08" db="EMBL/GenBank/DDBJ databases">
        <title>Reclassification of Massilia species as members of the genera Telluria, Duganella, Pseudoduganella, Mokoshia gen. nov. and Zemynaea gen. nov. using orthogonal and non-orthogonal genome-based approaches.</title>
        <authorList>
            <person name="Bowman J.P."/>
        </authorList>
    </citation>
    <scope>NUCLEOTIDE SEQUENCE [LARGE SCALE GENOMIC DNA]</scope>
    <source>
        <strain evidence="14 15">LMG 28164</strain>
    </source>
</reference>
<dbReference type="Pfam" id="PF01433">
    <property type="entry name" value="Peptidase_M1"/>
    <property type="match status" value="1"/>
</dbReference>
<dbReference type="InterPro" id="IPR034016">
    <property type="entry name" value="M1_APN-typ"/>
</dbReference>
<evidence type="ECO:0000256" key="5">
    <source>
        <dbReference type="ARBA" id="ARBA00022723"/>
    </source>
</evidence>
<gene>
    <name evidence="14" type="ORF">NX782_05900</name>
</gene>
<evidence type="ECO:0000256" key="8">
    <source>
        <dbReference type="ARBA" id="ARBA00023049"/>
    </source>
</evidence>
<dbReference type="Pfam" id="PF11838">
    <property type="entry name" value="ERAP1_C"/>
    <property type="match status" value="1"/>
</dbReference>
<keyword evidence="10" id="KW-0732">Signal</keyword>
<evidence type="ECO:0000259" key="13">
    <source>
        <dbReference type="Pfam" id="PF17900"/>
    </source>
</evidence>
<dbReference type="PRINTS" id="PR00756">
    <property type="entry name" value="ALADIPTASE"/>
</dbReference>
<evidence type="ECO:0000256" key="2">
    <source>
        <dbReference type="ARBA" id="ARBA00010136"/>
    </source>
</evidence>
<feature type="domain" description="Aminopeptidase N-like N-terminal" evidence="13">
    <location>
        <begin position="40"/>
        <end position="221"/>
    </location>
</feature>
<proteinExistence type="inferred from homology"/>
<evidence type="ECO:0000259" key="12">
    <source>
        <dbReference type="Pfam" id="PF11838"/>
    </source>
</evidence>
<comment type="caution">
    <text evidence="14">The sequence shown here is derived from an EMBL/GenBank/DDBJ whole genome shotgun (WGS) entry which is preliminary data.</text>
</comment>
<feature type="domain" description="ERAP1-like C-terminal" evidence="12">
    <location>
        <begin position="549"/>
        <end position="839"/>
    </location>
</feature>
<dbReference type="EC" id="3.4.11.-" evidence="9"/>
<dbReference type="InterPro" id="IPR042097">
    <property type="entry name" value="Aminopeptidase_N-like_N_sf"/>
</dbReference>
<dbReference type="Gene3D" id="1.25.50.20">
    <property type="match status" value="1"/>
</dbReference>
<sequence length="875" mass="96659">MRRIQAIGATALALAAIGAHAEAPYSFDKTPGKLPKDVIPVEYAAHLAPDIAANTFSGTETVEIDVLRPTSTIMLNAAALEIDSASLSGKGIETAKLTPVLDEQQETLRFTLPQALRPGRYRLELAFRGKINREGRGLFYVNYQAGKLDKKLIATTMEPTDARRMLPTWDEPSFRARFRLSVDLPAGLSAYSNTPVDKQAKIAGGKQRISFKSTPKMPSYLVVLAAGEFERISTKQDGVEIGVVTTEGKKDRGQFALNASRDLLHFYNNYFGVPYPLAKLDQIAIPNGFNGAMENWGGIVYNENTLLYDPKTSPEHIKQLTFSVNAHEMAHQWFGNLVTMAWWDNLWLNEGFASWMASKATEHFHPEWRPYLANIGDRERVMNLDARKTTHPIQTPVETEAQAADAFDDITYEKGQAFLRMLEAYLGEDAFRKGIRAYMAKHQYSNTTSADLWTALERASGKPVGKLASDWTTQPGFPLIKVEQTCDDGKRKVTLSQQQFRLDEPATENRLWNVPLQVGTVNGKTMTTLLTGASTRVMLPGCEGTLVVDPHSVGYFRIQYDRASFGALASQAARLPDATRLKLLNDTWTQVTAGSIPLDAYLKLAGQLADEPRLAVWEAVLGNLGFLDALARGEPERPLVRRFIVGFAKPKLSKLGWDEKPGETAEDAQLRALLAGALARSGDEEAIAQALSRFQRWLDDPASVSPAMIGFVTSAAGRYADEKTFDAIARRMQQTQNNEERSRLLGALIQVQDPALADKVLQMALLPTTPPTMVAGIVQGVGRSHLDQAWNFAVANREQLMKTQDAVNRNRAFPGIVGASSNVRDAERMEDFVRKNFEADAQVEAQRVASGVRVRAAQKARLLPQVREALSEALK</sequence>
<comment type="similarity">
    <text evidence="2 9">Belongs to the peptidase M1 family.</text>
</comment>
<dbReference type="Gene3D" id="1.10.390.10">
    <property type="entry name" value="Neutral Protease Domain 2"/>
    <property type="match status" value="1"/>
</dbReference>
<dbReference type="InterPro" id="IPR024571">
    <property type="entry name" value="ERAP1-like_C_dom"/>
</dbReference>
<evidence type="ECO:0000256" key="1">
    <source>
        <dbReference type="ARBA" id="ARBA00000098"/>
    </source>
</evidence>
<name>A0ABT2A3T4_9BURK</name>
<keyword evidence="4 9" id="KW-0645">Protease</keyword>
<dbReference type="Proteomes" id="UP001205560">
    <property type="component" value="Unassembled WGS sequence"/>
</dbReference>
<evidence type="ECO:0000256" key="4">
    <source>
        <dbReference type="ARBA" id="ARBA00022670"/>
    </source>
</evidence>
<dbReference type="PANTHER" id="PTHR11533:SF174">
    <property type="entry name" value="PUROMYCIN-SENSITIVE AMINOPEPTIDASE-RELATED"/>
    <property type="match status" value="1"/>
</dbReference>
<protein>
    <recommendedName>
        <fullName evidence="9">Aminopeptidase</fullName>
        <ecNumber evidence="9">3.4.11.-</ecNumber>
    </recommendedName>
</protein>
<dbReference type="InterPro" id="IPR050344">
    <property type="entry name" value="Peptidase_M1_aminopeptidases"/>
</dbReference>
<evidence type="ECO:0000256" key="3">
    <source>
        <dbReference type="ARBA" id="ARBA00022438"/>
    </source>
</evidence>
<evidence type="ECO:0000256" key="9">
    <source>
        <dbReference type="RuleBase" id="RU364040"/>
    </source>
</evidence>